<keyword evidence="2" id="KW-0479">Metal-binding</keyword>
<comment type="subcellular location">
    <subcellularLocation>
        <location evidence="1">Nucleus</location>
    </subcellularLocation>
</comment>
<proteinExistence type="predicted"/>
<dbReference type="InterPro" id="IPR013087">
    <property type="entry name" value="Znf_C2H2_type"/>
</dbReference>
<dbReference type="GO" id="GO:0008270">
    <property type="term" value="F:zinc ion binding"/>
    <property type="evidence" value="ECO:0007669"/>
    <property type="project" value="UniProtKB-KW"/>
</dbReference>
<evidence type="ECO:0000256" key="5">
    <source>
        <dbReference type="ARBA" id="ARBA00022833"/>
    </source>
</evidence>
<dbReference type="FunFam" id="3.30.160.60:FF:002343">
    <property type="entry name" value="Zinc finger protein 33A"/>
    <property type="match status" value="1"/>
</dbReference>
<sequence>FKYNFALVRHQMIHTGELPYNCDKCREKFQTSSDLLLHQRIHMEERSFYCPDCGKGFRYNSNLVRH</sequence>
<protein>
    <submittedName>
        <fullName evidence="9">ZN619 protein</fullName>
    </submittedName>
</protein>
<evidence type="ECO:0000256" key="6">
    <source>
        <dbReference type="ARBA" id="ARBA00023242"/>
    </source>
</evidence>
<keyword evidence="5" id="KW-0862">Zinc</keyword>
<comment type="caution">
    <text evidence="9">The sequence shown here is derived from an EMBL/GenBank/DDBJ whole genome shotgun (WGS) entry which is preliminary data.</text>
</comment>
<dbReference type="SUPFAM" id="SSF57667">
    <property type="entry name" value="beta-beta-alpha zinc fingers"/>
    <property type="match status" value="1"/>
</dbReference>
<evidence type="ECO:0000256" key="1">
    <source>
        <dbReference type="ARBA" id="ARBA00004123"/>
    </source>
</evidence>
<dbReference type="GO" id="GO:0005634">
    <property type="term" value="C:nucleus"/>
    <property type="evidence" value="ECO:0007669"/>
    <property type="project" value="UniProtKB-SubCell"/>
</dbReference>
<gene>
    <name evidence="9" type="primary">Znf619</name>
    <name evidence="9" type="ORF">HIRRUS_R15882</name>
</gene>
<keyword evidence="4 7" id="KW-0863">Zinc-finger</keyword>
<evidence type="ECO:0000256" key="2">
    <source>
        <dbReference type="ARBA" id="ARBA00022723"/>
    </source>
</evidence>
<reference evidence="9 10" key="1">
    <citation type="submission" date="2019-09" db="EMBL/GenBank/DDBJ databases">
        <title>Bird 10,000 Genomes (B10K) Project - Family phase.</title>
        <authorList>
            <person name="Zhang G."/>
        </authorList>
    </citation>
    <scope>NUCLEOTIDE SEQUENCE [LARGE SCALE GENOMIC DNA]</scope>
    <source>
        <strain evidence="9">B10K-DU-001-67</strain>
        <tissue evidence="9">Muscle</tissue>
    </source>
</reference>
<feature type="non-terminal residue" evidence="9">
    <location>
        <position position="66"/>
    </location>
</feature>
<evidence type="ECO:0000259" key="8">
    <source>
        <dbReference type="PROSITE" id="PS50157"/>
    </source>
</evidence>
<organism evidence="9 10">
    <name type="scientific">Hirundo rustica</name>
    <name type="common">Barn swallow</name>
    <dbReference type="NCBI Taxonomy" id="43150"/>
    <lineage>
        <taxon>Eukaryota</taxon>
        <taxon>Metazoa</taxon>
        <taxon>Chordata</taxon>
        <taxon>Craniata</taxon>
        <taxon>Vertebrata</taxon>
        <taxon>Euteleostomi</taxon>
        <taxon>Archelosauria</taxon>
        <taxon>Archosauria</taxon>
        <taxon>Dinosauria</taxon>
        <taxon>Saurischia</taxon>
        <taxon>Theropoda</taxon>
        <taxon>Coelurosauria</taxon>
        <taxon>Aves</taxon>
        <taxon>Neognathae</taxon>
        <taxon>Neoaves</taxon>
        <taxon>Telluraves</taxon>
        <taxon>Australaves</taxon>
        <taxon>Passeriformes</taxon>
        <taxon>Sylvioidea</taxon>
        <taxon>Hirundinidae</taxon>
        <taxon>Hirundo</taxon>
    </lineage>
</organism>
<dbReference type="SMART" id="SM00355">
    <property type="entry name" value="ZnF_C2H2"/>
    <property type="match status" value="2"/>
</dbReference>
<dbReference type="PROSITE" id="PS50157">
    <property type="entry name" value="ZINC_FINGER_C2H2_2"/>
    <property type="match status" value="2"/>
</dbReference>
<name>A0A7L4DXY3_HIRRU</name>
<dbReference type="PROSITE" id="PS00028">
    <property type="entry name" value="ZINC_FINGER_C2H2_1"/>
    <property type="match status" value="1"/>
</dbReference>
<keyword evidence="3" id="KW-0677">Repeat</keyword>
<dbReference type="Proteomes" id="UP000585317">
    <property type="component" value="Unassembled WGS sequence"/>
</dbReference>
<dbReference type="AlphaFoldDB" id="A0A7L4DXY3"/>
<dbReference type="Gene3D" id="3.30.160.60">
    <property type="entry name" value="Classic Zinc Finger"/>
    <property type="match status" value="3"/>
</dbReference>
<evidence type="ECO:0000256" key="3">
    <source>
        <dbReference type="ARBA" id="ARBA00022737"/>
    </source>
</evidence>
<keyword evidence="6" id="KW-0539">Nucleus</keyword>
<feature type="non-terminal residue" evidence="9">
    <location>
        <position position="1"/>
    </location>
</feature>
<evidence type="ECO:0000256" key="7">
    <source>
        <dbReference type="PROSITE-ProRule" id="PRU00042"/>
    </source>
</evidence>
<dbReference type="PANTHER" id="PTHR23226:SF416">
    <property type="entry name" value="FI01424P"/>
    <property type="match status" value="1"/>
</dbReference>
<feature type="domain" description="C2H2-type" evidence="8">
    <location>
        <begin position="20"/>
        <end position="47"/>
    </location>
</feature>
<evidence type="ECO:0000256" key="4">
    <source>
        <dbReference type="ARBA" id="ARBA00022771"/>
    </source>
</evidence>
<evidence type="ECO:0000313" key="10">
    <source>
        <dbReference type="Proteomes" id="UP000585317"/>
    </source>
</evidence>
<dbReference type="Pfam" id="PF00096">
    <property type="entry name" value="zf-C2H2"/>
    <property type="match status" value="2"/>
</dbReference>
<accession>A0A7L4DXY3</accession>
<dbReference type="InterPro" id="IPR036236">
    <property type="entry name" value="Znf_C2H2_sf"/>
</dbReference>
<dbReference type="FunFam" id="3.30.160.60:FF:000688">
    <property type="entry name" value="zinc finger protein 197 isoform X1"/>
    <property type="match status" value="1"/>
</dbReference>
<dbReference type="PANTHER" id="PTHR23226">
    <property type="entry name" value="ZINC FINGER AND SCAN DOMAIN-CONTAINING"/>
    <property type="match status" value="1"/>
</dbReference>
<dbReference type="GO" id="GO:0000981">
    <property type="term" value="F:DNA-binding transcription factor activity, RNA polymerase II-specific"/>
    <property type="evidence" value="ECO:0007669"/>
    <property type="project" value="TreeGrafter"/>
</dbReference>
<dbReference type="GO" id="GO:0000978">
    <property type="term" value="F:RNA polymerase II cis-regulatory region sequence-specific DNA binding"/>
    <property type="evidence" value="ECO:0007669"/>
    <property type="project" value="TreeGrafter"/>
</dbReference>
<feature type="domain" description="C2H2-type" evidence="8">
    <location>
        <begin position="48"/>
        <end position="66"/>
    </location>
</feature>
<dbReference type="EMBL" id="VZZX01000348">
    <property type="protein sequence ID" value="NXW67360.1"/>
    <property type="molecule type" value="Genomic_DNA"/>
</dbReference>
<evidence type="ECO:0000313" key="9">
    <source>
        <dbReference type="EMBL" id="NXW67360.1"/>
    </source>
</evidence>